<evidence type="ECO:0000313" key="4">
    <source>
        <dbReference type="Proteomes" id="UP000736328"/>
    </source>
</evidence>
<dbReference type="PANTHER" id="PTHR42850">
    <property type="entry name" value="METALLOPHOSPHOESTERASE"/>
    <property type="match status" value="1"/>
</dbReference>
<comment type="similarity">
    <text evidence="1">Belongs to the metallophosphoesterase superfamily. YfcE family.</text>
</comment>
<dbReference type="InterPro" id="IPR024654">
    <property type="entry name" value="Calcineurin-like_PHP_lpxH"/>
</dbReference>
<evidence type="ECO:0000259" key="2">
    <source>
        <dbReference type="Pfam" id="PF12850"/>
    </source>
</evidence>
<dbReference type="InterPro" id="IPR050126">
    <property type="entry name" value="Ap4A_hydrolase"/>
</dbReference>
<dbReference type="Gene3D" id="3.60.21.10">
    <property type="match status" value="1"/>
</dbReference>
<dbReference type="PIRSF" id="PIRSF000883">
    <property type="entry name" value="Pesterase_MJ0912"/>
    <property type="match status" value="1"/>
</dbReference>
<accession>A0A933MKY3</accession>
<evidence type="ECO:0000313" key="3">
    <source>
        <dbReference type="EMBL" id="MBI4727190.1"/>
    </source>
</evidence>
<comment type="caution">
    <text evidence="3">The sequence shown here is derived from an EMBL/GenBank/DDBJ whole genome shotgun (WGS) entry which is preliminary data.</text>
</comment>
<organism evidence="3 4">
    <name type="scientific">candidate division TA06 bacterium</name>
    <dbReference type="NCBI Taxonomy" id="2250710"/>
    <lineage>
        <taxon>Bacteria</taxon>
        <taxon>Bacteria division TA06</taxon>
    </lineage>
</organism>
<dbReference type="GO" id="GO:0005737">
    <property type="term" value="C:cytoplasm"/>
    <property type="evidence" value="ECO:0007669"/>
    <property type="project" value="TreeGrafter"/>
</dbReference>
<dbReference type="EMBL" id="JACQXR010000108">
    <property type="protein sequence ID" value="MBI4727190.1"/>
    <property type="molecule type" value="Genomic_DNA"/>
</dbReference>
<dbReference type="InterPro" id="IPR029052">
    <property type="entry name" value="Metallo-depent_PP-like"/>
</dbReference>
<evidence type="ECO:0000256" key="1">
    <source>
        <dbReference type="ARBA" id="ARBA00008950"/>
    </source>
</evidence>
<feature type="domain" description="Calcineurin-like phosphoesterase" evidence="2">
    <location>
        <begin position="1"/>
        <end position="209"/>
    </location>
</feature>
<name>A0A933MKY3_UNCT6</name>
<dbReference type="Proteomes" id="UP000736328">
    <property type="component" value="Unassembled WGS sequence"/>
</dbReference>
<dbReference type="CDD" id="cd00838">
    <property type="entry name" value="MPP_superfamily"/>
    <property type="match status" value="1"/>
</dbReference>
<gene>
    <name evidence="3" type="ORF">HY768_08230</name>
</gene>
<sequence length="246" mass="27605">MRYVIISDIHGNHQALSAVKASLEKEQPDEVICLGDIVGYGAEPGICLRETLELCHTVVAGNHDHGVAGRLETSFFSANARRAVEWTAGVLTPKEKKVLYDLPLMKEVFLPDISFIAVHSAPEQPQQWRYILSMDEAEYQFEHFSRPLCFIGHSHQPMFWRLGSDGECSVAGREYLRLEPGNRYIINAGSVGQPRDGDPRACYAVYDSQRRELIIRRVEYDIAAAQRDILKAGLPARLAERLAQGV</sequence>
<dbReference type="Pfam" id="PF12850">
    <property type="entry name" value="Metallophos_2"/>
    <property type="match status" value="1"/>
</dbReference>
<dbReference type="InterPro" id="IPR011152">
    <property type="entry name" value="Pesterase_MJ0912"/>
</dbReference>
<dbReference type="SUPFAM" id="SSF56300">
    <property type="entry name" value="Metallo-dependent phosphatases"/>
    <property type="match status" value="1"/>
</dbReference>
<dbReference type="AlphaFoldDB" id="A0A933MKY3"/>
<reference evidence="3" key="1">
    <citation type="submission" date="2020-07" db="EMBL/GenBank/DDBJ databases">
        <title>Huge and variable diversity of episymbiotic CPR bacteria and DPANN archaea in groundwater ecosystems.</title>
        <authorList>
            <person name="He C.Y."/>
            <person name="Keren R."/>
            <person name="Whittaker M."/>
            <person name="Farag I.F."/>
            <person name="Doudna J."/>
            <person name="Cate J.H.D."/>
            <person name="Banfield J.F."/>
        </authorList>
    </citation>
    <scope>NUCLEOTIDE SEQUENCE</scope>
    <source>
        <strain evidence="3">NC_groundwater_1520_Pr4_B-0.1um_53_5</strain>
    </source>
</reference>
<protein>
    <submittedName>
        <fullName evidence="3">Metallophosphoesterase family protein</fullName>
    </submittedName>
</protein>
<proteinExistence type="inferred from homology"/>
<dbReference type="PANTHER" id="PTHR42850:SF2">
    <property type="entry name" value="BLL5683 PROTEIN"/>
    <property type="match status" value="1"/>
</dbReference>
<dbReference type="GO" id="GO:0016791">
    <property type="term" value="F:phosphatase activity"/>
    <property type="evidence" value="ECO:0007669"/>
    <property type="project" value="TreeGrafter"/>
</dbReference>